<dbReference type="KEGG" id="mhev:MHEL_30130"/>
<feature type="active site" description="Proton acceptor; via carboxylate" evidence="5">
    <location>
        <position position="395"/>
    </location>
</feature>
<proteinExistence type="inferred from homology"/>
<name>A0A7I7T6Y9_9MYCO</name>
<dbReference type="GO" id="GO:0034069">
    <property type="term" value="F:aminoglycoside N-acetyltransferase activity"/>
    <property type="evidence" value="ECO:0007669"/>
    <property type="project" value="TreeGrafter"/>
</dbReference>
<gene>
    <name evidence="7" type="primary">eis_2</name>
    <name evidence="7" type="ORF">MHEL_30130</name>
</gene>
<dbReference type="InterPro" id="IPR041380">
    <property type="entry name" value="Acetyltransf_17"/>
</dbReference>
<keyword evidence="4 5" id="KW-0012">Acyltransferase</keyword>
<dbReference type="InterPro" id="IPR022902">
    <property type="entry name" value="NAcTrfase_Eis"/>
</dbReference>
<accession>A0A7I7T6Y9</accession>
<sequence length="395" mass="43058">MTLRSAGDEDWSAMRRLAATSFGSFADPDTVATWQAMTSPESVVLACDGADVVGMSMVLDLEMTVPGGQLLPMAGVTWVAVAPTHRRRGVLRAMFAELHRRMVDAQYPLLGLLASEATIYGRFGYGPATIENTLRVDRRATQMHPGVPQPGGVRIVDPAQHRDALVDIYDRWRRHTPGGLHTPAVLWDEVLADRESGRHGGSQLFTLLHSDGFAMYRTHTTDTSRSVEITKFTAVTSIARIALWQALLGLDLMETITVNTYPEDPLPYLLTDPRQARMVGSEDALWLRIADIPTVLEARSYSRDVAVTVEVSDGELGGGGRFDLSIDDGRARCVPSEASPDVHVDLSVLGSIYLGVHRPSAFARAHRLRCDSPSLLAHLDLAFASAVPAELGYGF</sequence>
<dbReference type="Pfam" id="PF13527">
    <property type="entry name" value="Acetyltransf_9"/>
    <property type="match status" value="1"/>
</dbReference>
<dbReference type="PANTHER" id="PTHR37817">
    <property type="entry name" value="N-ACETYLTRANSFERASE EIS"/>
    <property type="match status" value="1"/>
</dbReference>
<organism evidence="7 8">
    <name type="scientific">Mycolicibacterium helvum</name>
    <dbReference type="NCBI Taxonomy" id="1534349"/>
    <lineage>
        <taxon>Bacteria</taxon>
        <taxon>Bacillati</taxon>
        <taxon>Actinomycetota</taxon>
        <taxon>Actinomycetes</taxon>
        <taxon>Mycobacteriales</taxon>
        <taxon>Mycobacteriaceae</taxon>
        <taxon>Mycolicibacterium</taxon>
    </lineage>
</organism>
<dbReference type="InterPro" id="IPR051554">
    <property type="entry name" value="Acetyltransferase_Eis"/>
</dbReference>
<evidence type="ECO:0000256" key="3">
    <source>
        <dbReference type="ARBA" id="ARBA00022679"/>
    </source>
</evidence>
<evidence type="ECO:0000256" key="2">
    <source>
        <dbReference type="ARBA" id="ARBA00022488"/>
    </source>
</evidence>
<comment type="subunit">
    <text evidence="5">Homohexamer; trimer of dimers.</text>
</comment>
<keyword evidence="2" id="KW-1036">Host cytoplasmic vesicle</keyword>
<evidence type="ECO:0000313" key="7">
    <source>
        <dbReference type="EMBL" id="BBY64770.1"/>
    </source>
</evidence>
<dbReference type="SUPFAM" id="SSF55718">
    <property type="entry name" value="SCP-like"/>
    <property type="match status" value="1"/>
</dbReference>
<evidence type="ECO:0000259" key="6">
    <source>
        <dbReference type="PROSITE" id="PS51186"/>
    </source>
</evidence>
<dbReference type="NCBIfam" id="NF002368">
    <property type="entry name" value="PRK01346.1-5"/>
    <property type="match status" value="1"/>
</dbReference>
<dbReference type="PROSITE" id="PS51186">
    <property type="entry name" value="GNAT"/>
    <property type="match status" value="1"/>
</dbReference>
<comment type="similarity">
    <text evidence="1 5">Belongs to the acetyltransferase Eis family.</text>
</comment>
<feature type="active site" description="Proton donor" evidence="5">
    <location>
        <position position="120"/>
    </location>
</feature>
<dbReference type="Gene3D" id="3.30.1050.10">
    <property type="entry name" value="SCP2 sterol-binding domain"/>
    <property type="match status" value="1"/>
</dbReference>
<feature type="binding site" evidence="5">
    <location>
        <begin position="79"/>
        <end position="81"/>
    </location>
    <ligand>
        <name>acetyl-CoA</name>
        <dbReference type="ChEBI" id="CHEBI:57288"/>
    </ligand>
</feature>
<dbReference type="InterPro" id="IPR025559">
    <property type="entry name" value="Eis_dom"/>
</dbReference>
<dbReference type="InterPro" id="IPR000182">
    <property type="entry name" value="GNAT_dom"/>
</dbReference>
<dbReference type="Pfam" id="PF13530">
    <property type="entry name" value="SCP2_2"/>
    <property type="match status" value="1"/>
</dbReference>
<dbReference type="GO" id="GO:0030649">
    <property type="term" value="P:aminoglycoside antibiotic catabolic process"/>
    <property type="evidence" value="ECO:0007669"/>
    <property type="project" value="TreeGrafter"/>
</dbReference>
<dbReference type="SUPFAM" id="SSF55729">
    <property type="entry name" value="Acyl-CoA N-acyltransferases (Nat)"/>
    <property type="match status" value="1"/>
</dbReference>
<feature type="binding site" evidence="5">
    <location>
        <begin position="87"/>
        <end position="92"/>
    </location>
    <ligand>
        <name>acetyl-CoA</name>
        <dbReference type="ChEBI" id="CHEBI:57288"/>
    </ligand>
</feature>
<dbReference type="EMBL" id="AP022596">
    <property type="protein sequence ID" value="BBY64770.1"/>
    <property type="molecule type" value="Genomic_DNA"/>
</dbReference>
<dbReference type="Gene3D" id="3.40.630.30">
    <property type="match status" value="2"/>
</dbReference>
<dbReference type="HAMAP" id="MF_01812">
    <property type="entry name" value="Eis"/>
    <property type="match status" value="1"/>
</dbReference>
<evidence type="ECO:0000256" key="1">
    <source>
        <dbReference type="ARBA" id="ARBA00009213"/>
    </source>
</evidence>
<dbReference type="Pfam" id="PF17668">
    <property type="entry name" value="Acetyltransf_17"/>
    <property type="match status" value="1"/>
</dbReference>
<protein>
    <submittedName>
        <fullName evidence="7">UPF0256 protein</fullName>
    </submittedName>
</protein>
<dbReference type="Proteomes" id="UP000467148">
    <property type="component" value="Chromosome"/>
</dbReference>
<dbReference type="InterPro" id="IPR016181">
    <property type="entry name" value="Acyl_CoA_acyltransferase"/>
</dbReference>
<dbReference type="PANTHER" id="PTHR37817:SF1">
    <property type="entry name" value="N-ACETYLTRANSFERASE EIS"/>
    <property type="match status" value="1"/>
</dbReference>
<dbReference type="NCBIfam" id="NF002367">
    <property type="entry name" value="PRK01346.1-4"/>
    <property type="match status" value="1"/>
</dbReference>
<reference evidence="7 8" key="1">
    <citation type="journal article" date="2019" name="Emerg. Microbes Infect.">
        <title>Comprehensive subspecies identification of 175 nontuberculous mycobacteria species based on 7547 genomic profiles.</title>
        <authorList>
            <person name="Matsumoto Y."/>
            <person name="Kinjo T."/>
            <person name="Motooka D."/>
            <person name="Nabeya D."/>
            <person name="Jung N."/>
            <person name="Uechi K."/>
            <person name="Horii T."/>
            <person name="Iida T."/>
            <person name="Fujita J."/>
            <person name="Nakamura S."/>
        </authorList>
    </citation>
    <scope>NUCLEOTIDE SEQUENCE [LARGE SCALE GENOMIC DNA]</scope>
    <source>
        <strain evidence="7 8">JCM 30396</strain>
    </source>
</reference>
<dbReference type="CDD" id="cd04301">
    <property type="entry name" value="NAT_SF"/>
    <property type="match status" value="1"/>
</dbReference>
<dbReference type="AlphaFoldDB" id="A0A7I7T6Y9"/>
<feature type="binding site" evidence="5">
    <location>
        <begin position="115"/>
        <end position="116"/>
    </location>
    <ligand>
        <name>acetyl-CoA</name>
        <dbReference type="ChEBI" id="CHEBI:57288"/>
    </ligand>
</feature>
<evidence type="ECO:0000256" key="5">
    <source>
        <dbReference type="HAMAP-Rule" id="MF_01812"/>
    </source>
</evidence>
<feature type="domain" description="N-acetyltransferase" evidence="6">
    <location>
        <begin position="1"/>
        <end position="148"/>
    </location>
</feature>
<evidence type="ECO:0000256" key="4">
    <source>
        <dbReference type="ARBA" id="ARBA00023315"/>
    </source>
</evidence>
<dbReference type="InterPro" id="IPR036527">
    <property type="entry name" value="SCP2_sterol-bd_dom_sf"/>
</dbReference>
<keyword evidence="3 5" id="KW-0808">Transferase</keyword>
<evidence type="ECO:0000313" key="8">
    <source>
        <dbReference type="Proteomes" id="UP000467148"/>
    </source>
</evidence>
<keyword evidence="8" id="KW-1185">Reference proteome</keyword>